<evidence type="ECO:0000256" key="5">
    <source>
        <dbReference type="ARBA" id="ARBA00022691"/>
    </source>
</evidence>
<dbReference type="EC" id="2.1.1.-" evidence="6"/>
<dbReference type="PANTHER" id="PTHR31760">
    <property type="entry name" value="S-ADENOSYL-L-METHIONINE-DEPENDENT METHYLTRANSFERASES SUPERFAMILY PROTEIN"/>
    <property type="match status" value="1"/>
</dbReference>
<keyword evidence="2 6" id="KW-0698">rRNA processing</keyword>
<comment type="function">
    <text evidence="6">Specifically methylates the N7 position of a guanine in 16S rRNA.</text>
</comment>
<dbReference type="Pfam" id="PF02527">
    <property type="entry name" value="GidB"/>
    <property type="match status" value="1"/>
</dbReference>
<feature type="binding site" evidence="6">
    <location>
        <begin position="129"/>
        <end position="130"/>
    </location>
    <ligand>
        <name>S-adenosyl-L-methionine</name>
        <dbReference type="ChEBI" id="CHEBI:59789"/>
    </ligand>
</feature>
<evidence type="ECO:0000256" key="3">
    <source>
        <dbReference type="ARBA" id="ARBA00022603"/>
    </source>
</evidence>
<dbReference type="InterPro" id="IPR029063">
    <property type="entry name" value="SAM-dependent_MTases_sf"/>
</dbReference>
<proteinExistence type="inferred from homology"/>
<keyword evidence="5 6" id="KW-0949">S-adenosyl-L-methionine</keyword>
<dbReference type="HAMAP" id="MF_00074">
    <property type="entry name" value="16SrRNA_methyltr_G"/>
    <property type="match status" value="1"/>
</dbReference>
<evidence type="ECO:0000256" key="1">
    <source>
        <dbReference type="ARBA" id="ARBA00022490"/>
    </source>
</evidence>
<evidence type="ECO:0000256" key="2">
    <source>
        <dbReference type="ARBA" id="ARBA00022552"/>
    </source>
</evidence>
<dbReference type="Gene3D" id="3.40.50.150">
    <property type="entry name" value="Vaccinia Virus protein VP39"/>
    <property type="match status" value="1"/>
</dbReference>
<comment type="caution">
    <text evidence="7">The sequence shown here is derived from an EMBL/GenBank/DDBJ whole genome shotgun (WGS) entry which is preliminary data.</text>
</comment>
<feature type="binding site" evidence="6">
    <location>
        <position position="143"/>
    </location>
    <ligand>
        <name>S-adenosyl-L-methionine</name>
        <dbReference type="ChEBI" id="CHEBI:59789"/>
    </ligand>
</feature>
<feature type="binding site" evidence="6">
    <location>
        <position position="83"/>
    </location>
    <ligand>
        <name>S-adenosyl-L-methionine</name>
        <dbReference type="ChEBI" id="CHEBI:59789"/>
    </ligand>
</feature>
<accession>A0A7V5XZD5</accession>
<dbReference type="AlphaFoldDB" id="A0A7V5XZD5"/>
<evidence type="ECO:0000313" key="7">
    <source>
        <dbReference type="EMBL" id="HHR48301.1"/>
    </source>
</evidence>
<dbReference type="InterPro" id="IPR003682">
    <property type="entry name" value="rRNA_ssu_MeTfrase_G"/>
</dbReference>
<dbReference type="GO" id="GO:0070043">
    <property type="term" value="F:rRNA (guanine-N7-)-methyltransferase activity"/>
    <property type="evidence" value="ECO:0007669"/>
    <property type="project" value="UniProtKB-UniRule"/>
</dbReference>
<dbReference type="PANTHER" id="PTHR31760:SF0">
    <property type="entry name" value="S-ADENOSYL-L-METHIONINE-DEPENDENT METHYLTRANSFERASES SUPERFAMILY PROTEIN"/>
    <property type="match status" value="1"/>
</dbReference>
<keyword evidence="1 6" id="KW-0963">Cytoplasm</keyword>
<comment type="similarity">
    <text evidence="6">Belongs to the methyltransferase superfamily. RNA methyltransferase RsmG family.</text>
</comment>
<keyword evidence="4 6" id="KW-0808">Transferase</keyword>
<sequence length="221" mass="26015">MADITWSQFDKILASFELFLDDEKLEKLVKYHKLLLKERERLNLYSLKDTERLIKYHFVDSAVVTKILPENKIVADLGSGAGFPGVIIKIFRPDLKVYLIESKHKKAVFLEKVVLELDLKDCLVLNQRLEEIKNLKFDILVSRLVAPLKKTLKWLQSLADLKPDMLIFYKKTKVIEKELKESEKLLARTGYQKKDIVKFRYEHIRLVRSLLILEKVNVYNL</sequence>
<name>A0A7V5XZD5_UNCW3</name>
<keyword evidence="3 6" id="KW-0489">Methyltransferase</keyword>
<dbReference type="EMBL" id="DTHS01000014">
    <property type="protein sequence ID" value="HHR48301.1"/>
    <property type="molecule type" value="Genomic_DNA"/>
</dbReference>
<evidence type="ECO:0000256" key="6">
    <source>
        <dbReference type="HAMAP-Rule" id="MF_00074"/>
    </source>
</evidence>
<evidence type="ECO:0000256" key="4">
    <source>
        <dbReference type="ARBA" id="ARBA00022679"/>
    </source>
</evidence>
<comment type="subcellular location">
    <subcellularLocation>
        <location evidence="6">Cytoplasm</location>
    </subcellularLocation>
</comment>
<dbReference type="GO" id="GO:0005829">
    <property type="term" value="C:cytosol"/>
    <property type="evidence" value="ECO:0007669"/>
    <property type="project" value="TreeGrafter"/>
</dbReference>
<dbReference type="NCBIfam" id="TIGR00138">
    <property type="entry name" value="rsmG_gidB"/>
    <property type="match status" value="1"/>
</dbReference>
<dbReference type="PIRSF" id="PIRSF003078">
    <property type="entry name" value="GidB"/>
    <property type="match status" value="1"/>
</dbReference>
<comment type="caution">
    <text evidence="6">Lacks conserved residue(s) required for the propagation of feature annotation.</text>
</comment>
<organism evidence="7">
    <name type="scientific">candidate division WOR-3 bacterium</name>
    <dbReference type="NCBI Taxonomy" id="2052148"/>
    <lineage>
        <taxon>Bacteria</taxon>
        <taxon>Bacteria division WOR-3</taxon>
    </lineage>
</organism>
<protein>
    <recommendedName>
        <fullName evidence="6">Ribosomal RNA small subunit methyltransferase G</fullName>
        <ecNumber evidence="6">2.1.1.-</ecNumber>
    </recommendedName>
    <alternativeName>
        <fullName evidence="6">16S rRNA 7-methylguanosine methyltransferase</fullName>
        <shortName evidence="6">16S rRNA m7G methyltransferase</shortName>
    </alternativeName>
</protein>
<dbReference type="SUPFAM" id="SSF53335">
    <property type="entry name" value="S-adenosyl-L-methionine-dependent methyltransferases"/>
    <property type="match status" value="1"/>
</dbReference>
<feature type="binding site" evidence="6">
    <location>
        <position position="78"/>
    </location>
    <ligand>
        <name>S-adenosyl-L-methionine</name>
        <dbReference type="ChEBI" id="CHEBI:59789"/>
    </ligand>
</feature>
<reference evidence="7" key="1">
    <citation type="journal article" date="2020" name="mSystems">
        <title>Genome- and Community-Level Interaction Insights into Carbon Utilization and Element Cycling Functions of Hydrothermarchaeota in Hydrothermal Sediment.</title>
        <authorList>
            <person name="Zhou Z."/>
            <person name="Liu Y."/>
            <person name="Xu W."/>
            <person name="Pan J."/>
            <person name="Luo Z.H."/>
            <person name="Li M."/>
        </authorList>
    </citation>
    <scope>NUCLEOTIDE SEQUENCE [LARGE SCALE GENOMIC DNA]</scope>
    <source>
        <strain evidence="7">SpSt-791</strain>
    </source>
</reference>
<gene>
    <name evidence="6 7" type="primary">rsmG</name>
    <name evidence="7" type="ORF">ENV79_01480</name>
</gene>